<evidence type="ECO:0000256" key="3">
    <source>
        <dbReference type="ARBA" id="ARBA00022692"/>
    </source>
</evidence>
<evidence type="ECO:0000313" key="9">
    <source>
        <dbReference type="Proteomes" id="UP000283644"/>
    </source>
</evidence>
<dbReference type="Pfam" id="PF03772">
    <property type="entry name" value="Competence"/>
    <property type="match status" value="1"/>
</dbReference>
<name>A0A417XVN5_9ACTN</name>
<evidence type="ECO:0000259" key="7">
    <source>
        <dbReference type="SMART" id="SM00849"/>
    </source>
</evidence>
<comment type="subcellular location">
    <subcellularLocation>
        <location evidence="1">Cell membrane</location>
        <topology evidence="1">Multi-pass membrane protein</topology>
    </subcellularLocation>
</comment>
<dbReference type="RefSeq" id="WP_118927803.1">
    <property type="nucleotide sequence ID" value="NZ_QXGH01000031.1"/>
</dbReference>
<dbReference type="InterPro" id="IPR036866">
    <property type="entry name" value="RibonucZ/Hydroxyglut_hydro"/>
</dbReference>
<keyword evidence="2" id="KW-1003">Cell membrane</keyword>
<keyword evidence="3 6" id="KW-0812">Transmembrane</keyword>
<feature type="transmembrane region" description="Helical" evidence="6">
    <location>
        <begin position="298"/>
        <end position="314"/>
    </location>
</feature>
<accession>A0A417XVN5</accession>
<feature type="transmembrane region" description="Helical" evidence="6">
    <location>
        <begin position="321"/>
        <end position="338"/>
    </location>
</feature>
<feature type="transmembrane region" description="Helical" evidence="6">
    <location>
        <begin position="436"/>
        <end position="456"/>
    </location>
</feature>
<dbReference type="AlphaFoldDB" id="A0A417XVN5"/>
<feature type="transmembrane region" description="Helical" evidence="6">
    <location>
        <begin position="245"/>
        <end position="267"/>
    </location>
</feature>
<proteinExistence type="predicted"/>
<dbReference type="InterPro" id="IPR052159">
    <property type="entry name" value="Competence_DNA_uptake"/>
</dbReference>
<feature type="transmembrane region" description="Helical" evidence="6">
    <location>
        <begin position="20"/>
        <end position="53"/>
    </location>
</feature>
<dbReference type="Pfam" id="PF00753">
    <property type="entry name" value="Lactamase_B"/>
    <property type="match status" value="1"/>
</dbReference>
<dbReference type="GO" id="GO:0005886">
    <property type="term" value="C:plasma membrane"/>
    <property type="evidence" value="ECO:0007669"/>
    <property type="project" value="UniProtKB-SubCell"/>
</dbReference>
<dbReference type="OrthoDB" id="7177610at2"/>
<dbReference type="Gene3D" id="3.60.15.10">
    <property type="entry name" value="Ribonuclease Z/Hydroxyacylglutathione hydrolase-like"/>
    <property type="match status" value="1"/>
</dbReference>
<feature type="transmembrane region" description="Helical" evidence="6">
    <location>
        <begin position="373"/>
        <end position="394"/>
    </location>
</feature>
<feature type="domain" description="Metallo-beta-lactamase" evidence="7">
    <location>
        <begin position="539"/>
        <end position="737"/>
    </location>
</feature>
<dbReference type="InterPro" id="IPR001279">
    <property type="entry name" value="Metallo-B-lactamas"/>
</dbReference>
<gene>
    <name evidence="8" type="ORF">D0Z08_23955</name>
</gene>
<sequence length="783" mass="80595">MTQQTEVDPGRRPAHDLRMAVVVTVGWLGGIAAYGVGAWSVWLPVALVVVAVVLARQGRARGSRLLVGCAVVGTGVVASALLRSEAVAHGVLRAVAEERAVAELRGTVVSDPLVVDGQWGQQVVVRVRVCEVTARGTRYRLGGVVLALGDPGWSRVALGSEVRWVGRLAPADDADLAALVVGSRPPVRIRGPDVWWRGAAAVRSSIRDSVDGRPAAQRELVPALVVGDDVGLPDEVERDFRTTGLTHLTAVSGTNLTLVVGFLLLLARSVGVRGRWLTLVGLLGIVGFVLLARTEPSVVRAAAMGTVGLFALGTDGRRRGLRALGVAVTALLLVSPALAVSAGFALSVLATGGIVLLGPRVQAALGQWLPMPMAGAIAVPFAAQLACTPVIAALSGEVSLVAVLANLLVAPLVGPATVLGLAGGLAGLVWDPLGRVVGTGAALCVGWIVLVARWGADLPVPSVGWGSGVLAIAALVALCLGVALAAPALLRRRRLGVVVVVASLVVVLGVPGRIASVPGGWLRGWPPRGWVLAACDVGQGDALAVSVAPHQAIVVDAGPDPDLVDRCLDRLDVTQVPLVVLTHFHADHITGLPGVLDGRTVGVVEASPMLDPAAGVEEVTRTAAEAGVVVTRASYGRTLRYGDVTLQVLWPDLPAPVRGPGDGSAANDASVVLLIESRGIRMLLTGDIEPPGQQRLAAVLPDLDIDVLKIPHHGSTHQDTDWLRSLDAEIAVVSVGEDNDYGHPDPWLLDALVYGGAEIARTDQDGDVAVVAGEGGPTVVTSD</sequence>
<keyword evidence="9" id="KW-1185">Reference proteome</keyword>
<feature type="transmembrane region" description="Helical" evidence="6">
    <location>
        <begin position="400"/>
        <end position="429"/>
    </location>
</feature>
<organism evidence="8 9">
    <name type="scientific">Nocardioides immobilis</name>
    <dbReference type="NCBI Taxonomy" id="2049295"/>
    <lineage>
        <taxon>Bacteria</taxon>
        <taxon>Bacillati</taxon>
        <taxon>Actinomycetota</taxon>
        <taxon>Actinomycetes</taxon>
        <taxon>Propionibacteriales</taxon>
        <taxon>Nocardioidaceae</taxon>
        <taxon>Nocardioides</taxon>
    </lineage>
</organism>
<dbReference type="SUPFAM" id="SSF56281">
    <property type="entry name" value="Metallo-hydrolase/oxidoreductase"/>
    <property type="match status" value="1"/>
</dbReference>
<comment type="caution">
    <text evidence="8">The sequence shown here is derived from an EMBL/GenBank/DDBJ whole genome shotgun (WGS) entry which is preliminary data.</text>
</comment>
<keyword evidence="5 6" id="KW-0472">Membrane</keyword>
<dbReference type="Proteomes" id="UP000283644">
    <property type="component" value="Unassembled WGS sequence"/>
</dbReference>
<dbReference type="InterPro" id="IPR035681">
    <property type="entry name" value="ComA-like_MBL"/>
</dbReference>
<feature type="transmembrane region" description="Helical" evidence="6">
    <location>
        <begin position="495"/>
        <end position="514"/>
    </location>
</feature>
<evidence type="ECO:0000256" key="5">
    <source>
        <dbReference type="ARBA" id="ARBA00023136"/>
    </source>
</evidence>
<dbReference type="CDD" id="cd07731">
    <property type="entry name" value="ComA-like_MBL-fold"/>
    <property type="match status" value="1"/>
</dbReference>
<keyword evidence="4 6" id="KW-1133">Transmembrane helix</keyword>
<dbReference type="SMART" id="SM00849">
    <property type="entry name" value="Lactamase_B"/>
    <property type="match status" value="1"/>
</dbReference>
<feature type="transmembrane region" description="Helical" evidence="6">
    <location>
        <begin position="468"/>
        <end position="490"/>
    </location>
</feature>
<dbReference type="PANTHER" id="PTHR30619:SF1">
    <property type="entry name" value="RECOMBINATION PROTEIN 2"/>
    <property type="match status" value="1"/>
</dbReference>
<evidence type="ECO:0000256" key="1">
    <source>
        <dbReference type="ARBA" id="ARBA00004651"/>
    </source>
</evidence>
<dbReference type="InterPro" id="IPR004477">
    <property type="entry name" value="ComEC_N"/>
</dbReference>
<evidence type="ECO:0000256" key="2">
    <source>
        <dbReference type="ARBA" id="ARBA00022475"/>
    </source>
</evidence>
<evidence type="ECO:0000256" key="6">
    <source>
        <dbReference type="SAM" id="Phobius"/>
    </source>
</evidence>
<evidence type="ECO:0000313" key="8">
    <source>
        <dbReference type="EMBL" id="RHW24574.1"/>
    </source>
</evidence>
<reference evidence="8 9" key="1">
    <citation type="submission" date="2018-09" db="EMBL/GenBank/DDBJ databases">
        <title>Genome sequencing of Nocardioides immobilis CCTCC AB 2017083 for comparison to Nocardioides silvaticus.</title>
        <authorList>
            <person name="Li C."/>
            <person name="Wang G."/>
        </authorList>
    </citation>
    <scope>NUCLEOTIDE SEQUENCE [LARGE SCALE GENOMIC DNA]</scope>
    <source>
        <strain evidence="8 9">CCTCC AB 2017083</strain>
    </source>
</reference>
<evidence type="ECO:0000256" key="4">
    <source>
        <dbReference type="ARBA" id="ARBA00022989"/>
    </source>
</evidence>
<dbReference type="EMBL" id="QXGH01000031">
    <property type="protein sequence ID" value="RHW24574.1"/>
    <property type="molecule type" value="Genomic_DNA"/>
</dbReference>
<feature type="transmembrane region" description="Helical" evidence="6">
    <location>
        <begin position="274"/>
        <end position="292"/>
    </location>
</feature>
<dbReference type="PANTHER" id="PTHR30619">
    <property type="entry name" value="DNA INTERNALIZATION/COMPETENCE PROTEIN COMEC/REC2"/>
    <property type="match status" value="1"/>
</dbReference>
<feature type="transmembrane region" description="Helical" evidence="6">
    <location>
        <begin position="65"/>
        <end position="82"/>
    </location>
</feature>
<protein>
    <submittedName>
        <fullName evidence="8">ComEC/Rec2 family competence protein</fullName>
    </submittedName>
</protein>
<dbReference type="NCBIfam" id="TIGR00360">
    <property type="entry name" value="ComEC_N-term"/>
    <property type="match status" value="1"/>
</dbReference>